<dbReference type="Proteomes" id="UP000266389">
    <property type="component" value="Unassembled WGS sequence"/>
</dbReference>
<reference evidence="1 3" key="1">
    <citation type="journal article" date="2011" name="ISME J.">
        <title>Community ecology of hot spring cyanobacterial mats: predominant populations and their functional potential.</title>
        <authorList>
            <person name="Klatt C.G."/>
            <person name="Wood J.M."/>
            <person name="Rusch D.B."/>
            <person name="Bateson M.M."/>
            <person name="Hamamura N."/>
            <person name="Heidelberg J.F."/>
            <person name="Grossman A.R."/>
            <person name="Bhaya D."/>
            <person name="Cohan F.M."/>
            <person name="Kuhl M."/>
            <person name="Bryant D.A."/>
            <person name="Ward D.M."/>
        </authorList>
    </citation>
    <scope>NUCLEOTIDE SEQUENCE [LARGE SCALE GENOMIC DNA]</scope>
    <source>
        <strain evidence="1">OS</strain>
    </source>
</reference>
<name>A0A395M062_9BACT</name>
<sequence>MKTLNRVLSAAIAFALTTAFSLLLGWHTHRAAGVQVWLPDDWRIEMPRPDYLAATSPDDEVYVGYIVSSAQEMDATLESLEEQLKGVVEDAKFDKTHDDFSINGMPAWGFGGTGTYHGQPVEMRIELIYTPKKKVLILVVVGSHAGLEHHLDEVKTIMRSIRRA</sequence>
<reference evidence="1" key="2">
    <citation type="submission" date="2017-08" db="EMBL/GenBank/DDBJ databases">
        <authorList>
            <person name="de Groot N.N."/>
        </authorList>
    </citation>
    <scope>NUCLEOTIDE SEQUENCE</scope>
    <source>
        <strain evidence="1">OS</strain>
    </source>
</reference>
<accession>A0A395M062</accession>
<organism evidence="1 3">
    <name type="scientific">Candidatus Thermochlorobacter aerophilus</name>
    <dbReference type="NCBI Taxonomy" id="1868324"/>
    <lineage>
        <taxon>Bacteria</taxon>
        <taxon>Pseudomonadati</taxon>
        <taxon>Chlorobiota</taxon>
        <taxon>Chlorobiia</taxon>
        <taxon>Chlorobiales</taxon>
        <taxon>Candidatus Thermochlorobacteriaceae</taxon>
        <taxon>Candidatus Thermochlorobacter</taxon>
    </lineage>
</organism>
<dbReference type="Gene3D" id="3.40.1000.10">
    <property type="entry name" value="Mog1/PsbP, alpha/beta/alpha sandwich"/>
    <property type="match status" value="1"/>
</dbReference>
<comment type="caution">
    <text evidence="1">The sequence shown here is derived from an EMBL/GenBank/DDBJ whole genome shotgun (WGS) entry which is preliminary data.</text>
</comment>
<evidence type="ECO:0000313" key="3">
    <source>
        <dbReference type="Proteomes" id="UP000266389"/>
    </source>
</evidence>
<protein>
    <recommendedName>
        <fullName evidence="4">DUF1795 domain-containing protein</fullName>
    </recommendedName>
</protein>
<evidence type="ECO:0000313" key="1">
    <source>
        <dbReference type="EMBL" id="RFM24071.1"/>
    </source>
</evidence>
<dbReference type="AlphaFoldDB" id="A0A395M062"/>
<dbReference type="EMBL" id="PHFL01000002">
    <property type="protein sequence ID" value="RFM25437.1"/>
    <property type="molecule type" value="Genomic_DNA"/>
</dbReference>
<evidence type="ECO:0000313" key="2">
    <source>
        <dbReference type="EMBL" id="RFM25437.1"/>
    </source>
</evidence>
<gene>
    <name evidence="2" type="ORF">D0433_00665</name>
    <name evidence="1" type="ORF">D0433_08210</name>
</gene>
<proteinExistence type="predicted"/>
<dbReference type="EMBL" id="PHFL01000049">
    <property type="protein sequence ID" value="RFM24071.1"/>
    <property type="molecule type" value="Genomic_DNA"/>
</dbReference>
<evidence type="ECO:0008006" key="4">
    <source>
        <dbReference type="Google" id="ProtNLM"/>
    </source>
</evidence>